<dbReference type="AlphaFoldDB" id="A0A0D0D1X2"/>
<evidence type="ECO:0000256" key="1">
    <source>
        <dbReference type="SAM" id="SignalP"/>
    </source>
</evidence>
<sequence length="213" mass="22889">LCEWRHGVSSAAIALFTSFFAGSSLDDVKTTTDLLLDCLSFLYENLESSCPKKAFCSQFVVQLLATTHLPMIRGFIHVPALDTISLTCSGVKGIVGLCCAVLQHALQLIKSGEIPVSTDLGKGKACTLVRLNKASGKESTAACVFSKQNWGSATQKITIAAGRHSTLQLSNIMELARISLNGVDKKEQASDGLESGDEYDLICKSLYSYHVSH</sequence>
<evidence type="ECO:0000313" key="2">
    <source>
        <dbReference type="EMBL" id="KIK82058.1"/>
    </source>
</evidence>
<protein>
    <submittedName>
        <fullName evidence="2">Uncharacterized protein</fullName>
    </submittedName>
</protein>
<name>A0A0D0D1X2_9AGAM</name>
<keyword evidence="3" id="KW-1185">Reference proteome</keyword>
<gene>
    <name evidence="2" type="ORF">PAXRUDRAFT_154651</name>
</gene>
<feature type="non-terminal residue" evidence="2">
    <location>
        <position position="1"/>
    </location>
</feature>
<dbReference type="HOGENOM" id="CLU_032278_0_1_1"/>
<dbReference type="Proteomes" id="UP000054538">
    <property type="component" value="Unassembled WGS sequence"/>
</dbReference>
<dbReference type="EMBL" id="KN825686">
    <property type="protein sequence ID" value="KIK82058.1"/>
    <property type="molecule type" value="Genomic_DNA"/>
</dbReference>
<feature type="chain" id="PRO_5002208944" evidence="1">
    <location>
        <begin position="26"/>
        <end position="213"/>
    </location>
</feature>
<dbReference type="OrthoDB" id="2690833at2759"/>
<feature type="signal peptide" evidence="1">
    <location>
        <begin position="1"/>
        <end position="25"/>
    </location>
</feature>
<accession>A0A0D0D1X2</accession>
<reference evidence="2 3" key="1">
    <citation type="submission" date="2014-04" db="EMBL/GenBank/DDBJ databases">
        <authorList>
            <consortium name="DOE Joint Genome Institute"/>
            <person name="Kuo A."/>
            <person name="Kohler A."/>
            <person name="Jargeat P."/>
            <person name="Nagy L.G."/>
            <person name="Floudas D."/>
            <person name="Copeland A."/>
            <person name="Barry K.W."/>
            <person name="Cichocki N."/>
            <person name="Veneault-Fourrey C."/>
            <person name="LaButti K."/>
            <person name="Lindquist E.A."/>
            <person name="Lipzen A."/>
            <person name="Lundell T."/>
            <person name="Morin E."/>
            <person name="Murat C."/>
            <person name="Sun H."/>
            <person name="Tunlid A."/>
            <person name="Henrissat B."/>
            <person name="Grigoriev I.V."/>
            <person name="Hibbett D.S."/>
            <person name="Martin F."/>
            <person name="Nordberg H.P."/>
            <person name="Cantor M.N."/>
            <person name="Hua S.X."/>
        </authorList>
    </citation>
    <scope>NUCLEOTIDE SEQUENCE [LARGE SCALE GENOMIC DNA]</scope>
    <source>
        <strain evidence="2 3">Ve08.2h10</strain>
    </source>
</reference>
<reference evidence="3" key="2">
    <citation type="submission" date="2015-01" db="EMBL/GenBank/DDBJ databases">
        <title>Evolutionary Origins and Diversification of the Mycorrhizal Mutualists.</title>
        <authorList>
            <consortium name="DOE Joint Genome Institute"/>
            <consortium name="Mycorrhizal Genomics Consortium"/>
            <person name="Kohler A."/>
            <person name="Kuo A."/>
            <person name="Nagy L.G."/>
            <person name="Floudas D."/>
            <person name="Copeland A."/>
            <person name="Barry K.W."/>
            <person name="Cichocki N."/>
            <person name="Veneault-Fourrey C."/>
            <person name="LaButti K."/>
            <person name="Lindquist E.A."/>
            <person name="Lipzen A."/>
            <person name="Lundell T."/>
            <person name="Morin E."/>
            <person name="Murat C."/>
            <person name="Riley R."/>
            <person name="Ohm R."/>
            <person name="Sun H."/>
            <person name="Tunlid A."/>
            <person name="Henrissat B."/>
            <person name="Grigoriev I.V."/>
            <person name="Hibbett D.S."/>
            <person name="Martin F."/>
        </authorList>
    </citation>
    <scope>NUCLEOTIDE SEQUENCE [LARGE SCALE GENOMIC DNA]</scope>
    <source>
        <strain evidence="3">Ve08.2h10</strain>
    </source>
</reference>
<dbReference type="InParanoid" id="A0A0D0D1X2"/>
<keyword evidence="1" id="KW-0732">Signal</keyword>
<proteinExistence type="predicted"/>
<evidence type="ECO:0000313" key="3">
    <source>
        <dbReference type="Proteomes" id="UP000054538"/>
    </source>
</evidence>
<organism evidence="2 3">
    <name type="scientific">Paxillus rubicundulus Ve08.2h10</name>
    <dbReference type="NCBI Taxonomy" id="930991"/>
    <lineage>
        <taxon>Eukaryota</taxon>
        <taxon>Fungi</taxon>
        <taxon>Dikarya</taxon>
        <taxon>Basidiomycota</taxon>
        <taxon>Agaricomycotina</taxon>
        <taxon>Agaricomycetes</taxon>
        <taxon>Agaricomycetidae</taxon>
        <taxon>Boletales</taxon>
        <taxon>Paxilineae</taxon>
        <taxon>Paxillaceae</taxon>
        <taxon>Paxillus</taxon>
    </lineage>
</organism>